<dbReference type="EMBL" id="CP012333">
    <property type="protein sequence ID" value="AKU94168.1"/>
    <property type="molecule type" value="Genomic_DNA"/>
</dbReference>
<organism evidence="3 4">
    <name type="scientific">Labilithrix luteola</name>
    <dbReference type="NCBI Taxonomy" id="1391654"/>
    <lineage>
        <taxon>Bacteria</taxon>
        <taxon>Pseudomonadati</taxon>
        <taxon>Myxococcota</taxon>
        <taxon>Polyangia</taxon>
        <taxon>Polyangiales</taxon>
        <taxon>Labilitrichaceae</taxon>
        <taxon>Labilithrix</taxon>
    </lineage>
</organism>
<evidence type="ECO:0000313" key="3">
    <source>
        <dbReference type="EMBL" id="AKU94168.1"/>
    </source>
</evidence>
<evidence type="ECO:0000256" key="1">
    <source>
        <dbReference type="SAM" id="Phobius"/>
    </source>
</evidence>
<feature type="transmembrane region" description="Helical" evidence="1">
    <location>
        <begin position="316"/>
        <end position="334"/>
    </location>
</feature>
<accession>A0A0K1PKV1</accession>
<dbReference type="Proteomes" id="UP000064967">
    <property type="component" value="Chromosome"/>
</dbReference>
<dbReference type="RefSeq" id="WP_146645808.1">
    <property type="nucleotide sequence ID" value="NZ_CP012333.1"/>
</dbReference>
<keyword evidence="1" id="KW-1133">Transmembrane helix</keyword>
<evidence type="ECO:0000313" key="4">
    <source>
        <dbReference type="Proteomes" id="UP000064967"/>
    </source>
</evidence>
<feature type="chain" id="PRO_5005466183" evidence="2">
    <location>
        <begin position="30"/>
        <end position="500"/>
    </location>
</feature>
<reference evidence="3 4" key="1">
    <citation type="submission" date="2015-08" db="EMBL/GenBank/DDBJ databases">
        <authorList>
            <person name="Babu N.S."/>
            <person name="Beckwith C.J."/>
            <person name="Beseler K.G."/>
            <person name="Brison A."/>
            <person name="Carone J.V."/>
            <person name="Caskin T.P."/>
            <person name="Diamond M."/>
            <person name="Durham M.E."/>
            <person name="Foxe J.M."/>
            <person name="Go M."/>
            <person name="Henderson B.A."/>
            <person name="Jones I.B."/>
            <person name="McGettigan J.A."/>
            <person name="Micheletti S.J."/>
            <person name="Nasrallah M.E."/>
            <person name="Ortiz D."/>
            <person name="Piller C.R."/>
            <person name="Privatt S.R."/>
            <person name="Schneider S.L."/>
            <person name="Sharp S."/>
            <person name="Smith T.C."/>
            <person name="Stanton J.D."/>
            <person name="Ullery H.E."/>
            <person name="Wilson R.J."/>
            <person name="Serrano M.G."/>
            <person name="Buck G."/>
            <person name="Lee V."/>
            <person name="Wang Y."/>
            <person name="Carvalho R."/>
            <person name="Voegtly L."/>
            <person name="Shi R."/>
            <person name="Duckworth R."/>
            <person name="Johnson A."/>
            <person name="Loviza R."/>
            <person name="Walstead R."/>
            <person name="Shah Z."/>
            <person name="Kiflezghi M."/>
            <person name="Wade K."/>
            <person name="Ball S.L."/>
            <person name="Bradley K.W."/>
            <person name="Asai D.J."/>
            <person name="Bowman C.A."/>
            <person name="Russell D.A."/>
            <person name="Pope W.H."/>
            <person name="Jacobs-Sera D."/>
            <person name="Hendrix R.W."/>
            <person name="Hatfull G.F."/>
        </authorList>
    </citation>
    <scope>NUCLEOTIDE SEQUENCE [LARGE SCALE GENOMIC DNA]</scope>
    <source>
        <strain evidence="3 4">DSM 27648</strain>
    </source>
</reference>
<evidence type="ECO:0000256" key="2">
    <source>
        <dbReference type="SAM" id="SignalP"/>
    </source>
</evidence>
<dbReference type="OrthoDB" id="5507253at2"/>
<keyword evidence="2" id="KW-0732">Signal</keyword>
<dbReference type="AlphaFoldDB" id="A0A0K1PKV1"/>
<name>A0A0K1PKV1_9BACT</name>
<feature type="transmembrane region" description="Helical" evidence="1">
    <location>
        <begin position="287"/>
        <end position="304"/>
    </location>
</feature>
<feature type="transmembrane region" description="Helical" evidence="1">
    <location>
        <begin position="346"/>
        <end position="366"/>
    </location>
</feature>
<gene>
    <name evidence="3" type="ORF">AKJ09_00832</name>
</gene>
<sequence length="500" mass="51292">MVRVRRTGRVRAAFAFGLVAWLASTSAHAEEVTVDTTENTAPPPPPPAAEVALRPIVVWPTLAPPVDEVSSGAGLHKPTSSEGTLYTRAQELDATLRDAVQDLGFTLDVADPGPSPFRTHELDIVERASRSSSHGGGPTDAGTWVLSARLEPLGGDTFLLRMIAVPPKNKQLRMRVERVSGADVSVRGLVLLRDLLSNRSVAGGDTGPVPQASAGAGIMAPLHSQGRAVLAANAALFGAFTAYSIQRASGSEDPRLLYPLLTLGTGLGLGTALLVAEEFDIGTGDAWTLAGGAWWGAGAGILIANGRHVQPLTDRYAWGVGGGLAGITFTTFLLTRGHMDEGDAVLVNSGAALGLSLGSLAEFFYVGDIQNRTPYTGAGYGAAAGLLAGGTLAAFVQVSPSRMMLVDLGAGLGAAAGAALASPLVFENLTQEKTRGFVAATAAGTLLGGGIAWWLTRERPESNVTKAGASRLLPMGGVIGSSATREGSVPAYGVGVRGTF</sequence>
<feature type="transmembrane region" description="Helical" evidence="1">
    <location>
        <begin position="378"/>
        <end position="398"/>
    </location>
</feature>
<feature type="transmembrane region" description="Helical" evidence="1">
    <location>
        <begin position="257"/>
        <end position="275"/>
    </location>
</feature>
<dbReference type="KEGG" id="llu:AKJ09_00832"/>
<keyword evidence="1" id="KW-0472">Membrane</keyword>
<dbReference type="STRING" id="1391654.AKJ09_00832"/>
<keyword evidence="1" id="KW-0812">Transmembrane</keyword>
<feature type="transmembrane region" description="Helical" evidence="1">
    <location>
        <begin position="437"/>
        <end position="455"/>
    </location>
</feature>
<feature type="transmembrane region" description="Helical" evidence="1">
    <location>
        <begin position="404"/>
        <end position="425"/>
    </location>
</feature>
<keyword evidence="4" id="KW-1185">Reference proteome</keyword>
<feature type="signal peptide" evidence="2">
    <location>
        <begin position="1"/>
        <end position="29"/>
    </location>
</feature>
<protein>
    <submittedName>
        <fullName evidence="3">Uncharacterized protein</fullName>
    </submittedName>
</protein>
<proteinExistence type="predicted"/>